<dbReference type="RefSeq" id="XP_002184011.1">
    <property type="nucleotide sequence ID" value="XM_002183975.1"/>
</dbReference>
<protein>
    <submittedName>
        <fullName evidence="2">Uncharacterized protein</fullName>
    </submittedName>
</protein>
<proteinExistence type="predicted"/>
<evidence type="ECO:0000313" key="2">
    <source>
        <dbReference type="EMBL" id="EEC44680.1"/>
    </source>
</evidence>
<dbReference type="PaxDb" id="2850-Phatr49303"/>
<feature type="chain" id="PRO_5002856000" evidence="1">
    <location>
        <begin position="22"/>
        <end position="385"/>
    </location>
</feature>
<feature type="signal peptide" evidence="1">
    <location>
        <begin position="1"/>
        <end position="21"/>
    </location>
</feature>
<dbReference type="AlphaFoldDB" id="B7GA56"/>
<dbReference type="InParanoid" id="B7GA56"/>
<evidence type="ECO:0000313" key="3">
    <source>
        <dbReference type="Proteomes" id="UP000000759"/>
    </source>
</evidence>
<dbReference type="Proteomes" id="UP000000759">
    <property type="component" value="Chromosome 21"/>
</dbReference>
<accession>B7GA56</accession>
<dbReference type="EMBL" id="CM000623">
    <property type="protein sequence ID" value="EEC44680.1"/>
    <property type="molecule type" value="Genomic_DNA"/>
</dbReference>
<reference evidence="3" key="2">
    <citation type="submission" date="2008-08" db="EMBL/GenBank/DDBJ databases">
        <authorList>
            <consortium name="Diatom Consortium"/>
            <person name="Grigoriev I."/>
            <person name="Grimwood J."/>
            <person name="Kuo A."/>
            <person name="Otillar R.P."/>
            <person name="Salamov A."/>
            <person name="Detter J.C."/>
            <person name="Lindquist E."/>
            <person name="Shapiro H."/>
            <person name="Lucas S."/>
            <person name="Glavina del Rio T."/>
            <person name="Pitluck S."/>
            <person name="Rokhsar D."/>
            <person name="Bowler C."/>
        </authorList>
    </citation>
    <scope>GENOME REANNOTATION</scope>
    <source>
        <strain evidence="3">CCAP 1055/1</strain>
    </source>
</reference>
<evidence type="ECO:0000256" key="1">
    <source>
        <dbReference type="SAM" id="SignalP"/>
    </source>
</evidence>
<dbReference type="KEGG" id="pti:PHATRDRAFT_49303"/>
<name>B7GA56_PHATC</name>
<organism evidence="2 3">
    <name type="scientific">Phaeodactylum tricornutum (strain CCAP 1055/1)</name>
    <dbReference type="NCBI Taxonomy" id="556484"/>
    <lineage>
        <taxon>Eukaryota</taxon>
        <taxon>Sar</taxon>
        <taxon>Stramenopiles</taxon>
        <taxon>Ochrophyta</taxon>
        <taxon>Bacillariophyta</taxon>
        <taxon>Bacillariophyceae</taxon>
        <taxon>Bacillariophycidae</taxon>
        <taxon>Naviculales</taxon>
        <taxon>Phaeodactylaceae</taxon>
        <taxon>Phaeodactylum</taxon>
    </lineage>
</organism>
<dbReference type="GeneID" id="7195475"/>
<sequence length="385" mass="40681">MLTNIFFTFALVVLSITEVSSISDNDHAASILDSSDRGLQTFIDKYNITFQNAVYVSGALRTIFHLHAGDEAASGRFEVFTAPENADPTGDPTLPATVMEASFSTTLLLGADSFCDNTFLEDINVSSPFYYEIGESPDKEIKFIFCVILTLTQEIEGTVTYMNFKEVAIQMNVALKGTLGVSSVDPFEVDTGAAGTDTDNDLEYTASAGLCSTFSGNPTQGENIPICIVSDDHPLASIVSVQDLSFTSGDSLTQSIIASGSAAPGAADLYGVPEPLNAAHCLANKCIQYNVMLYAIIATVGDNLDITIRGNIVLAIGDGTRTLRAQFKPTRALQDALHEQAFSSTIVLPALPTTESGAVSTVGTKITAAMVSLGAALVSGWMFAV</sequence>
<gene>
    <name evidence="2" type="ORF">PHATRDRAFT_49303</name>
</gene>
<reference evidence="2 3" key="1">
    <citation type="journal article" date="2008" name="Nature">
        <title>The Phaeodactylum genome reveals the evolutionary history of diatom genomes.</title>
        <authorList>
            <person name="Bowler C."/>
            <person name="Allen A.E."/>
            <person name="Badger J.H."/>
            <person name="Grimwood J."/>
            <person name="Jabbari K."/>
            <person name="Kuo A."/>
            <person name="Maheswari U."/>
            <person name="Martens C."/>
            <person name="Maumus F."/>
            <person name="Otillar R.P."/>
            <person name="Rayko E."/>
            <person name="Salamov A."/>
            <person name="Vandepoele K."/>
            <person name="Beszteri B."/>
            <person name="Gruber A."/>
            <person name="Heijde M."/>
            <person name="Katinka M."/>
            <person name="Mock T."/>
            <person name="Valentin K."/>
            <person name="Verret F."/>
            <person name="Berges J.A."/>
            <person name="Brownlee C."/>
            <person name="Cadoret J.P."/>
            <person name="Chiovitti A."/>
            <person name="Choi C.J."/>
            <person name="Coesel S."/>
            <person name="De Martino A."/>
            <person name="Detter J.C."/>
            <person name="Durkin C."/>
            <person name="Falciatore A."/>
            <person name="Fournet J."/>
            <person name="Haruta M."/>
            <person name="Huysman M.J."/>
            <person name="Jenkins B.D."/>
            <person name="Jiroutova K."/>
            <person name="Jorgensen R.E."/>
            <person name="Joubert Y."/>
            <person name="Kaplan A."/>
            <person name="Kroger N."/>
            <person name="Kroth P.G."/>
            <person name="La Roche J."/>
            <person name="Lindquist E."/>
            <person name="Lommer M."/>
            <person name="Martin-Jezequel V."/>
            <person name="Lopez P.J."/>
            <person name="Lucas S."/>
            <person name="Mangogna M."/>
            <person name="McGinnis K."/>
            <person name="Medlin L.K."/>
            <person name="Montsant A."/>
            <person name="Oudot-Le Secq M.P."/>
            <person name="Napoli C."/>
            <person name="Obornik M."/>
            <person name="Parker M.S."/>
            <person name="Petit J.L."/>
            <person name="Porcel B.M."/>
            <person name="Poulsen N."/>
            <person name="Robison M."/>
            <person name="Rychlewski L."/>
            <person name="Rynearson T.A."/>
            <person name="Schmutz J."/>
            <person name="Shapiro H."/>
            <person name="Siaut M."/>
            <person name="Stanley M."/>
            <person name="Sussman M.R."/>
            <person name="Taylor A.R."/>
            <person name="Vardi A."/>
            <person name="von Dassow P."/>
            <person name="Vyverman W."/>
            <person name="Willis A."/>
            <person name="Wyrwicz L.S."/>
            <person name="Rokhsar D.S."/>
            <person name="Weissenbach J."/>
            <person name="Armbrust E.V."/>
            <person name="Green B.R."/>
            <person name="Van de Peer Y."/>
            <person name="Grigoriev I.V."/>
        </authorList>
    </citation>
    <scope>NUCLEOTIDE SEQUENCE [LARGE SCALE GENOMIC DNA]</scope>
    <source>
        <strain evidence="2 3">CCAP 1055/1</strain>
    </source>
</reference>
<keyword evidence="3" id="KW-1185">Reference proteome</keyword>
<keyword evidence="1" id="KW-0732">Signal</keyword>